<keyword evidence="2" id="KW-0449">Lipoprotein</keyword>
<dbReference type="Proteomes" id="UP000294830">
    <property type="component" value="Unassembled WGS sequence"/>
</dbReference>
<dbReference type="InterPro" id="IPR005519">
    <property type="entry name" value="Acid_phosphat_B-like"/>
</dbReference>
<dbReference type="InterPro" id="IPR036412">
    <property type="entry name" value="HAD-like_sf"/>
</dbReference>
<evidence type="ECO:0000256" key="1">
    <source>
        <dbReference type="ARBA" id="ARBA00022729"/>
    </source>
</evidence>
<name>A0A4R2EZ26_9BACT</name>
<proteinExistence type="predicted"/>
<dbReference type="PIRSF" id="PIRSF019271">
    <property type="entry name" value="Acid_Ptase_C"/>
    <property type="match status" value="1"/>
</dbReference>
<dbReference type="NCBIfam" id="TIGR01533">
    <property type="entry name" value="lipo_e_P4"/>
    <property type="match status" value="1"/>
</dbReference>
<keyword evidence="3" id="KW-1185">Reference proteome</keyword>
<dbReference type="Pfam" id="PF03767">
    <property type="entry name" value="Acid_phosphat_B"/>
    <property type="match status" value="1"/>
</dbReference>
<evidence type="ECO:0000313" key="3">
    <source>
        <dbReference type="Proteomes" id="UP000294830"/>
    </source>
</evidence>
<dbReference type="AlphaFoldDB" id="A0A4R2EZ26"/>
<dbReference type="GO" id="GO:0009279">
    <property type="term" value="C:cell outer membrane"/>
    <property type="evidence" value="ECO:0007669"/>
    <property type="project" value="InterPro"/>
</dbReference>
<dbReference type="RefSeq" id="WP_131838292.1">
    <property type="nucleotide sequence ID" value="NZ_SLWB01000002.1"/>
</dbReference>
<reference evidence="2 3" key="1">
    <citation type="submission" date="2019-03" db="EMBL/GenBank/DDBJ databases">
        <title>Genomic Encyclopedia of Archaeal and Bacterial Type Strains, Phase II (KMG-II): from individual species to whole genera.</title>
        <authorList>
            <person name="Goeker M."/>
        </authorList>
    </citation>
    <scope>NUCLEOTIDE SEQUENCE [LARGE SCALE GENOMIC DNA]</scope>
    <source>
        <strain evidence="2 3">RL-C</strain>
    </source>
</reference>
<sequence>MKRIFGIVAVAATLLLVSSKPIGKDQESVASDYLIQAVLWYQSSPEMQALYLQGFNMAKTNLVSFVKDQTDKPKVVVVDIDETMLDNSPFEGRLIHTGKSFKPEIWKEWSDKAKAKALPGAVDFTRFAKSLGVRVIYISNRDTSEIAGTLKNLNDEGFEFAVKENVFFKTNESSKDARRKQVSEKYEIVMLIGDNLSDFSTVFDKRDGSSEYARLNELKSQFGYRYIILPNPTYGDWEKPITKGCKSELEKYNARKGKVVGF</sequence>
<evidence type="ECO:0000313" key="2">
    <source>
        <dbReference type="EMBL" id="TCN72234.1"/>
    </source>
</evidence>
<keyword evidence="1" id="KW-0732">Signal</keyword>
<dbReference type="SFLD" id="SFLDS00003">
    <property type="entry name" value="Haloacid_Dehalogenase"/>
    <property type="match status" value="1"/>
</dbReference>
<dbReference type="Gene3D" id="3.40.50.1000">
    <property type="entry name" value="HAD superfamily/HAD-like"/>
    <property type="match status" value="1"/>
</dbReference>
<comment type="caution">
    <text evidence="2">The sequence shown here is derived from an EMBL/GenBank/DDBJ whole genome shotgun (WGS) entry which is preliminary data.</text>
</comment>
<dbReference type="OrthoDB" id="395856at2"/>
<dbReference type="EMBL" id="SLWB01000002">
    <property type="protein sequence ID" value="TCN72234.1"/>
    <property type="molecule type" value="Genomic_DNA"/>
</dbReference>
<protein>
    <submittedName>
        <fullName evidence="2">5'-nucleotidase (Lipoprotein e(P4) family)</fullName>
    </submittedName>
</protein>
<dbReference type="CDD" id="cd07534">
    <property type="entry name" value="HAD_CAP"/>
    <property type="match status" value="1"/>
</dbReference>
<gene>
    <name evidence="2" type="ORF">CLV25_102198</name>
</gene>
<dbReference type="InterPro" id="IPR006423">
    <property type="entry name" value="Lipo_e_P4"/>
</dbReference>
<dbReference type="SFLD" id="SFLDG01125">
    <property type="entry name" value="C1.1:_Acid_Phosphatase_Like"/>
    <property type="match status" value="1"/>
</dbReference>
<dbReference type="SUPFAM" id="SSF56784">
    <property type="entry name" value="HAD-like"/>
    <property type="match status" value="1"/>
</dbReference>
<dbReference type="InterPro" id="IPR023214">
    <property type="entry name" value="HAD_sf"/>
</dbReference>
<dbReference type="PANTHER" id="PTHR31284:SF10">
    <property type="entry name" value="ACID PHOSPHATASE-LIKE PROTEIN"/>
    <property type="match status" value="1"/>
</dbReference>
<accession>A0A4R2EZ26</accession>
<organism evidence="2 3">
    <name type="scientific">Acetobacteroides hydrogenigenes</name>
    <dbReference type="NCBI Taxonomy" id="979970"/>
    <lineage>
        <taxon>Bacteria</taxon>
        <taxon>Pseudomonadati</taxon>
        <taxon>Bacteroidota</taxon>
        <taxon>Bacteroidia</taxon>
        <taxon>Bacteroidales</taxon>
        <taxon>Rikenellaceae</taxon>
        <taxon>Acetobacteroides</taxon>
    </lineage>
</organism>
<dbReference type="PANTHER" id="PTHR31284">
    <property type="entry name" value="ACID PHOSPHATASE-LIKE PROTEIN"/>
    <property type="match status" value="1"/>
</dbReference>